<dbReference type="PANTHER" id="PTHR43313">
    <property type="entry name" value="SHORT-CHAIN DEHYDROGENASE/REDUCTASE FAMILY 9C"/>
    <property type="match status" value="1"/>
</dbReference>
<name>A0ABP3GVL4_9ACTN</name>
<reference evidence="2" key="1">
    <citation type="journal article" date="2019" name="Int. J. Syst. Evol. Microbiol.">
        <title>The Global Catalogue of Microorganisms (GCM) 10K type strain sequencing project: providing services to taxonomists for standard genome sequencing and annotation.</title>
        <authorList>
            <consortium name="The Broad Institute Genomics Platform"/>
            <consortium name="The Broad Institute Genome Sequencing Center for Infectious Disease"/>
            <person name="Wu L."/>
            <person name="Ma J."/>
        </authorList>
    </citation>
    <scope>NUCLEOTIDE SEQUENCE [LARGE SCALE GENOMIC DNA]</scope>
    <source>
        <strain evidence="2">JCM 4565</strain>
    </source>
</reference>
<dbReference type="InterPro" id="IPR002347">
    <property type="entry name" value="SDR_fam"/>
</dbReference>
<sequence length="292" mass="30689">MSSRGTAPVSPAGRAVLVTGASSGLGRECALHLARAGFHVFAGVRKAADGDELAAVAHGSLTPVRVDVTDDASIATAAKEIAAAVGEDGLWGVVNNAGVCVAAPLECLTTDELRRQLDTNVVGQLAVTRAFLPMLRRSRGRVVNVTSGLGSIAVPYMGAYSAAQFAKEALTDVLRRELRPFGVDVTVVQPGAIVTPIWGKVADAGRAALESVPEGVAELYRIPFSRFLHQNERGARASSTTPAHFSRAVARALTDARPKSRYGVGADVRNFRVLSRVLPDAALDRYLAPITR</sequence>
<accession>A0ABP3GVL4</accession>
<organism evidence="1 2">
    <name type="scientific">Streptomyces blastmyceticus</name>
    <dbReference type="NCBI Taxonomy" id="68180"/>
    <lineage>
        <taxon>Bacteria</taxon>
        <taxon>Bacillati</taxon>
        <taxon>Actinomycetota</taxon>
        <taxon>Actinomycetes</taxon>
        <taxon>Kitasatosporales</taxon>
        <taxon>Streptomycetaceae</taxon>
        <taxon>Streptomyces</taxon>
    </lineage>
</organism>
<dbReference type="Proteomes" id="UP001500063">
    <property type="component" value="Unassembled WGS sequence"/>
</dbReference>
<dbReference type="SUPFAM" id="SSF51735">
    <property type="entry name" value="NAD(P)-binding Rossmann-fold domains"/>
    <property type="match status" value="1"/>
</dbReference>
<proteinExistence type="predicted"/>
<protein>
    <submittedName>
        <fullName evidence="1">SDR family NAD(P)-dependent oxidoreductase</fullName>
    </submittedName>
</protein>
<dbReference type="EMBL" id="BAAABW010000016">
    <property type="protein sequence ID" value="GAA0352875.1"/>
    <property type="molecule type" value="Genomic_DNA"/>
</dbReference>
<dbReference type="Pfam" id="PF00106">
    <property type="entry name" value="adh_short"/>
    <property type="match status" value="1"/>
</dbReference>
<dbReference type="CDD" id="cd05374">
    <property type="entry name" value="17beta-HSD-like_SDR_c"/>
    <property type="match status" value="1"/>
</dbReference>
<gene>
    <name evidence="1" type="ORF">GCM10010319_32530</name>
</gene>
<dbReference type="Gene3D" id="3.40.50.720">
    <property type="entry name" value="NAD(P)-binding Rossmann-like Domain"/>
    <property type="match status" value="1"/>
</dbReference>
<dbReference type="PRINTS" id="PR00081">
    <property type="entry name" value="GDHRDH"/>
</dbReference>
<dbReference type="InterPro" id="IPR036291">
    <property type="entry name" value="NAD(P)-bd_dom_sf"/>
</dbReference>
<dbReference type="RefSeq" id="WP_344118430.1">
    <property type="nucleotide sequence ID" value="NZ_BAAABW010000016.1"/>
</dbReference>
<evidence type="ECO:0000313" key="1">
    <source>
        <dbReference type="EMBL" id="GAA0352875.1"/>
    </source>
</evidence>
<evidence type="ECO:0000313" key="2">
    <source>
        <dbReference type="Proteomes" id="UP001500063"/>
    </source>
</evidence>
<keyword evidence="2" id="KW-1185">Reference proteome</keyword>
<dbReference type="PANTHER" id="PTHR43313:SF1">
    <property type="entry name" value="3BETA-HYDROXYSTEROID DEHYDROGENASE DHS-16"/>
    <property type="match status" value="1"/>
</dbReference>
<comment type="caution">
    <text evidence="1">The sequence shown here is derived from an EMBL/GenBank/DDBJ whole genome shotgun (WGS) entry which is preliminary data.</text>
</comment>